<proteinExistence type="inferred from homology"/>
<dbReference type="PROSITE" id="PS00061">
    <property type="entry name" value="ADH_SHORT"/>
    <property type="match status" value="1"/>
</dbReference>
<accession>A0A1Y0C0D5</accession>
<reference evidence="7 8" key="1">
    <citation type="submission" date="2017-04" db="EMBL/GenBank/DDBJ databases">
        <title>Whole Genome Sequence of 1,4-Dioxane Degrading Bacterium Mycobacterium dioxanotrophicus PH-06.</title>
        <authorList>
            <person name="He Y."/>
        </authorList>
    </citation>
    <scope>NUCLEOTIDE SEQUENCE [LARGE SCALE GENOMIC DNA]</scope>
    <source>
        <strain evidence="7 8">PH-06</strain>
    </source>
</reference>
<evidence type="ECO:0000256" key="1">
    <source>
        <dbReference type="ARBA" id="ARBA00004191"/>
    </source>
</evidence>
<evidence type="ECO:0000256" key="2">
    <source>
        <dbReference type="ARBA" id="ARBA00006484"/>
    </source>
</evidence>
<comment type="similarity">
    <text evidence="2">Belongs to the short-chain dehydrogenases/reductases (SDR) family.</text>
</comment>
<keyword evidence="3" id="KW-0134">Cell wall</keyword>
<dbReference type="RefSeq" id="WP_087075004.1">
    <property type="nucleotide sequence ID" value="NZ_CP020809.1"/>
</dbReference>
<dbReference type="NCBIfam" id="NF005559">
    <property type="entry name" value="PRK07231.1"/>
    <property type="match status" value="1"/>
</dbReference>
<evidence type="ECO:0000313" key="7">
    <source>
        <dbReference type="EMBL" id="ART68618.1"/>
    </source>
</evidence>
<name>A0A1Y0C0D5_9MYCO</name>
<protein>
    <recommendedName>
        <fullName evidence="5">3-oxoacyl-[acyl-carrier-protein] reductase MabA</fullName>
    </recommendedName>
</protein>
<gene>
    <name evidence="7" type="ORF">BTO20_08520</name>
</gene>
<keyword evidence="3" id="KW-0964">Secreted</keyword>
<dbReference type="Gene3D" id="3.40.50.720">
    <property type="entry name" value="NAD(P)-binding Rossmann-like Domain"/>
    <property type="match status" value="1"/>
</dbReference>
<dbReference type="InterPro" id="IPR020904">
    <property type="entry name" value="Sc_DH/Rdtase_CS"/>
</dbReference>
<dbReference type="EMBL" id="CP020809">
    <property type="protein sequence ID" value="ART68618.1"/>
    <property type="molecule type" value="Genomic_DNA"/>
</dbReference>
<dbReference type="GO" id="GO:0004316">
    <property type="term" value="F:3-oxoacyl-[acyl-carrier-protein] reductase (NADPH) activity"/>
    <property type="evidence" value="ECO:0007669"/>
    <property type="project" value="UniProtKB-EC"/>
</dbReference>
<comment type="subcellular location">
    <subcellularLocation>
        <location evidence="1">Secreted</location>
        <location evidence="1">Cell wall</location>
    </subcellularLocation>
</comment>
<organism evidence="7 8">
    <name type="scientific">Mycobacterium dioxanotrophicus</name>
    <dbReference type="NCBI Taxonomy" id="482462"/>
    <lineage>
        <taxon>Bacteria</taxon>
        <taxon>Bacillati</taxon>
        <taxon>Actinomycetota</taxon>
        <taxon>Actinomycetes</taxon>
        <taxon>Mycobacteriales</taxon>
        <taxon>Mycobacteriaceae</taxon>
        <taxon>Mycobacterium</taxon>
    </lineage>
</organism>
<sequence length="249" mass="24865">MSPESTRLQGRTALVTGSTGGLGVAIAKALAAEGARVIVTGRNKVRGDAVVADIRSAGGGADFVAADLGAGEDEIRRLATAAGDVDILVNNAGVWSSPEPTANITEATLLESYRANVVGPFLLTGALAPAMVARGRGAVVNIGSITGLIGGDKSALYNSTKAAVHSLTKSWAAEYGPAGVRVNAVAPGPIATERAAEAADHVAPVLARIPSRRMSTPEEVAAAVVFLAGDDAANIHGAVLSVDGGWAAV</sequence>
<dbReference type="InterPro" id="IPR050259">
    <property type="entry name" value="SDR"/>
</dbReference>
<dbReference type="Pfam" id="PF13561">
    <property type="entry name" value="adh_short_C2"/>
    <property type="match status" value="1"/>
</dbReference>
<dbReference type="GO" id="GO:0032787">
    <property type="term" value="P:monocarboxylic acid metabolic process"/>
    <property type="evidence" value="ECO:0007669"/>
    <property type="project" value="UniProtKB-ARBA"/>
</dbReference>
<dbReference type="SUPFAM" id="SSF51735">
    <property type="entry name" value="NAD(P)-binding Rossmann-fold domains"/>
    <property type="match status" value="1"/>
</dbReference>
<keyword evidence="4" id="KW-0560">Oxidoreductase</keyword>
<dbReference type="PRINTS" id="PR00081">
    <property type="entry name" value="GDHRDH"/>
</dbReference>
<dbReference type="KEGG" id="mdx:BTO20_08520"/>
<dbReference type="InterPro" id="IPR002347">
    <property type="entry name" value="SDR_fam"/>
</dbReference>
<evidence type="ECO:0000256" key="5">
    <source>
        <dbReference type="ARBA" id="ARBA00040781"/>
    </source>
</evidence>
<dbReference type="FunFam" id="3.40.50.720:FF:000084">
    <property type="entry name" value="Short-chain dehydrogenase reductase"/>
    <property type="match status" value="1"/>
</dbReference>
<dbReference type="InterPro" id="IPR036291">
    <property type="entry name" value="NAD(P)-bd_dom_sf"/>
</dbReference>
<keyword evidence="8" id="KW-1185">Reference proteome</keyword>
<dbReference type="PRINTS" id="PR00080">
    <property type="entry name" value="SDRFAMILY"/>
</dbReference>
<evidence type="ECO:0000256" key="3">
    <source>
        <dbReference type="ARBA" id="ARBA00022512"/>
    </source>
</evidence>
<dbReference type="CDD" id="cd05233">
    <property type="entry name" value="SDR_c"/>
    <property type="match status" value="1"/>
</dbReference>
<evidence type="ECO:0000313" key="8">
    <source>
        <dbReference type="Proteomes" id="UP000195331"/>
    </source>
</evidence>
<dbReference type="PANTHER" id="PTHR42879">
    <property type="entry name" value="3-OXOACYL-(ACYL-CARRIER-PROTEIN) REDUCTASE"/>
    <property type="match status" value="1"/>
</dbReference>
<evidence type="ECO:0000256" key="6">
    <source>
        <dbReference type="ARBA" id="ARBA00047400"/>
    </source>
</evidence>
<dbReference type="OrthoDB" id="286404at2"/>
<comment type="catalytic activity">
    <reaction evidence="6">
        <text>a (3R)-hydroxyacyl-[ACP] + NADP(+) = a 3-oxoacyl-[ACP] + NADPH + H(+)</text>
        <dbReference type="Rhea" id="RHEA:17397"/>
        <dbReference type="Rhea" id="RHEA-COMP:9916"/>
        <dbReference type="Rhea" id="RHEA-COMP:9945"/>
        <dbReference type="ChEBI" id="CHEBI:15378"/>
        <dbReference type="ChEBI" id="CHEBI:57783"/>
        <dbReference type="ChEBI" id="CHEBI:58349"/>
        <dbReference type="ChEBI" id="CHEBI:78776"/>
        <dbReference type="ChEBI" id="CHEBI:78827"/>
        <dbReference type="EC" id="1.1.1.100"/>
    </reaction>
    <physiologicalReaction direction="right-to-left" evidence="6">
        <dbReference type="Rhea" id="RHEA:17399"/>
    </physiologicalReaction>
</comment>
<dbReference type="Proteomes" id="UP000195331">
    <property type="component" value="Chromosome"/>
</dbReference>
<evidence type="ECO:0000256" key="4">
    <source>
        <dbReference type="ARBA" id="ARBA00023002"/>
    </source>
</evidence>
<dbReference type="AlphaFoldDB" id="A0A1Y0C0D5"/>
<dbReference type="PANTHER" id="PTHR42879:SF2">
    <property type="entry name" value="3-OXOACYL-[ACYL-CARRIER-PROTEIN] REDUCTASE FABG"/>
    <property type="match status" value="1"/>
</dbReference>